<dbReference type="EC" id="1.1.1.262" evidence="7"/>
<comment type="similarity">
    <text evidence="7">Belongs to the PdxA family.</text>
</comment>
<dbReference type="NCBIfam" id="TIGR00557">
    <property type="entry name" value="pdxA"/>
    <property type="match status" value="1"/>
</dbReference>
<comment type="pathway">
    <text evidence="7">Cofactor biosynthesis; pyridoxine 5'-phosphate biosynthesis; pyridoxine 5'-phosphate from D-erythrose 4-phosphate: step 4/5.</text>
</comment>
<feature type="binding site" evidence="7">
    <location>
        <position position="174"/>
    </location>
    <ligand>
        <name>a divalent metal cation</name>
        <dbReference type="ChEBI" id="CHEBI:60240"/>
        <note>ligand shared between dimeric partners</note>
    </ligand>
</feature>
<evidence type="ECO:0000313" key="8">
    <source>
        <dbReference type="EMBL" id="MBT1073283.1"/>
    </source>
</evidence>
<dbReference type="SUPFAM" id="SSF53659">
    <property type="entry name" value="Isocitrate/Isopropylmalate dehydrogenase-like"/>
    <property type="match status" value="1"/>
</dbReference>
<dbReference type="Gene3D" id="3.40.718.10">
    <property type="entry name" value="Isopropylmalate Dehydrogenase"/>
    <property type="match status" value="1"/>
</dbReference>
<evidence type="ECO:0000256" key="1">
    <source>
        <dbReference type="ARBA" id="ARBA00022490"/>
    </source>
</evidence>
<evidence type="ECO:0000313" key="9">
    <source>
        <dbReference type="Proteomes" id="UP000784128"/>
    </source>
</evidence>
<dbReference type="Pfam" id="PF04166">
    <property type="entry name" value="PdxA"/>
    <property type="match status" value="1"/>
</dbReference>
<organism evidence="8 9">
    <name type="scientific">Pelotalea chapellei</name>
    <dbReference type="NCBI Taxonomy" id="44671"/>
    <lineage>
        <taxon>Bacteria</taxon>
        <taxon>Pseudomonadati</taxon>
        <taxon>Thermodesulfobacteriota</taxon>
        <taxon>Desulfuromonadia</taxon>
        <taxon>Geobacterales</taxon>
        <taxon>Geobacteraceae</taxon>
        <taxon>Pelotalea</taxon>
    </lineage>
</organism>
<feature type="binding site" evidence="7">
    <location>
        <position position="291"/>
    </location>
    <ligand>
        <name>substrate</name>
    </ligand>
</feature>
<dbReference type="InterPro" id="IPR005255">
    <property type="entry name" value="PdxA_fam"/>
</dbReference>
<dbReference type="EMBL" id="JAHDYS010000019">
    <property type="protein sequence ID" value="MBT1073283.1"/>
    <property type="molecule type" value="Genomic_DNA"/>
</dbReference>
<reference evidence="8 9" key="1">
    <citation type="submission" date="2021-05" db="EMBL/GenBank/DDBJ databases">
        <title>The draft genome of Geobacter chapellei DSM 13688.</title>
        <authorList>
            <person name="Xu Z."/>
            <person name="Masuda Y."/>
            <person name="Itoh H."/>
            <person name="Senoo K."/>
        </authorList>
    </citation>
    <scope>NUCLEOTIDE SEQUENCE [LARGE SCALE GENOMIC DNA]</scope>
    <source>
        <strain evidence="8 9">DSM 13688</strain>
    </source>
</reference>
<feature type="binding site" evidence="7">
    <location>
        <position position="300"/>
    </location>
    <ligand>
        <name>substrate</name>
    </ligand>
</feature>
<comment type="subcellular location">
    <subcellularLocation>
        <location evidence="7">Cytoplasm</location>
    </subcellularLocation>
</comment>
<comment type="function">
    <text evidence="7">Catalyzes the NAD(P)-dependent oxidation of 4-(phosphooxy)-L-threonine (HTP) into 2-amino-3-oxo-4-(phosphooxy)butyric acid which spontaneously decarboxylates to form 3-amino-2-oxopropyl phosphate (AHAP).</text>
</comment>
<evidence type="ECO:0000256" key="5">
    <source>
        <dbReference type="ARBA" id="ARBA00023027"/>
    </source>
</evidence>
<keyword evidence="4 7" id="KW-0560">Oxidoreductase</keyword>
<evidence type="ECO:0000256" key="4">
    <source>
        <dbReference type="ARBA" id="ARBA00023002"/>
    </source>
</evidence>
<dbReference type="Proteomes" id="UP000784128">
    <property type="component" value="Unassembled WGS sequence"/>
</dbReference>
<evidence type="ECO:0000256" key="7">
    <source>
        <dbReference type="HAMAP-Rule" id="MF_00536"/>
    </source>
</evidence>
<feature type="binding site" evidence="7">
    <location>
        <position position="274"/>
    </location>
    <ligand>
        <name>a divalent metal cation</name>
        <dbReference type="ChEBI" id="CHEBI:60240"/>
        <note>ligand shared between dimeric partners</note>
    </ligand>
</feature>
<keyword evidence="9" id="KW-1185">Reference proteome</keyword>
<gene>
    <name evidence="7 8" type="primary">pdxA</name>
    <name evidence="8" type="ORF">KJB30_15940</name>
</gene>
<name>A0ABS5UCB1_9BACT</name>
<accession>A0ABS5UCB1</accession>
<keyword evidence="5 7" id="KW-0520">NAD</keyword>
<comment type="subunit">
    <text evidence="7">Homodimer.</text>
</comment>
<feature type="binding site" evidence="7">
    <location>
        <position position="219"/>
    </location>
    <ligand>
        <name>a divalent metal cation</name>
        <dbReference type="ChEBI" id="CHEBI:60240"/>
        <note>ligand shared between dimeric partners</note>
    </ligand>
</feature>
<evidence type="ECO:0000256" key="3">
    <source>
        <dbReference type="ARBA" id="ARBA00022857"/>
    </source>
</evidence>
<sequence>MSDIPAKPLIAITMGDPCGVGPEIIVKALQQPTTFESCIPFVIGDRGAMERAIKVCGSALMLHEIKASEDAGRVPAGSIALLPLSQLAQEDLQYGSPTTAAGEAVYGYIRAAARLCLEQKVAAMVTAPINKESLNRAGHDYPGHTELLAELCRTDDFVMMLAGTVLRVSLVTIHEALADVPALVTFEKVLKTIRVTRDGVRRLTAKADPVLAVLALNPHCGEGGMFGSHERDVITPAIEAARKEGINALGPLSADTLFHFAQQGTYDGVVAMYHDQGLIPLKMLHFDDGVNITLGLPIVRTSVDHGTAYDLAGTGRASEQSLLAAISMAVGMAGNPA</sequence>
<comment type="miscellaneous">
    <text evidence="7">The active site is located at the dimer interface.</text>
</comment>
<feature type="binding site" evidence="7">
    <location>
        <position position="144"/>
    </location>
    <ligand>
        <name>substrate</name>
    </ligand>
</feature>
<dbReference type="HAMAP" id="MF_00536">
    <property type="entry name" value="PdxA"/>
    <property type="match status" value="1"/>
</dbReference>
<comment type="cofactor">
    <cofactor evidence="7">
        <name>a divalent metal cation</name>
        <dbReference type="ChEBI" id="CHEBI:60240"/>
    </cofactor>
    <text evidence="7">Binds 1 divalent metal cation per subunit.</text>
</comment>
<dbReference type="GO" id="GO:0050570">
    <property type="term" value="F:4-hydroxythreonine-4-phosphate dehydrogenase activity"/>
    <property type="evidence" value="ECO:0007669"/>
    <property type="project" value="UniProtKB-EC"/>
</dbReference>
<feature type="binding site" evidence="7">
    <location>
        <position position="145"/>
    </location>
    <ligand>
        <name>substrate</name>
    </ligand>
</feature>
<dbReference type="InterPro" id="IPR037510">
    <property type="entry name" value="PdxA"/>
</dbReference>
<keyword evidence="6 7" id="KW-0664">Pyridoxine biosynthesis</keyword>
<keyword evidence="3 7" id="KW-0521">NADP</keyword>
<dbReference type="RefSeq" id="WP_214301175.1">
    <property type="nucleotide sequence ID" value="NZ_JAHDYS010000019.1"/>
</dbReference>
<evidence type="ECO:0000256" key="6">
    <source>
        <dbReference type="ARBA" id="ARBA00023096"/>
    </source>
</evidence>
<keyword evidence="1 7" id="KW-0963">Cytoplasm</keyword>
<feature type="binding site" evidence="7">
    <location>
        <position position="282"/>
    </location>
    <ligand>
        <name>substrate</name>
    </ligand>
</feature>
<dbReference type="PANTHER" id="PTHR30004:SF6">
    <property type="entry name" value="D-THREONATE 4-PHOSPHATE DEHYDROGENASE"/>
    <property type="match status" value="1"/>
</dbReference>
<protein>
    <recommendedName>
        <fullName evidence="7">4-hydroxythreonine-4-phosphate dehydrogenase</fullName>
        <ecNumber evidence="7">1.1.1.262</ecNumber>
    </recommendedName>
    <alternativeName>
        <fullName evidence="7">4-(phosphohydroxy)-L-threonine dehydrogenase</fullName>
    </alternativeName>
</protein>
<comment type="caution">
    <text evidence="8">The sequence shown here is derived from an EMBL/GenBank/DDBJ whole genome shotgun (WGS) entry which is preliminary data.</text>
</comment>
<dbReference type="PANTHER" id="PTHR30004">
    <property type="entry name" value="4-HYDROXYTHREONINE-4-PHOSPHATE DEHYDROGENASE"/>
    <property type="match status" value="1"/>
</dbReference>
<keyword evidence="2 7" id="KW-0479">Metal-binding</keyword>
<proteinExistence type="inferred from homology"/>
<evidence type="ECO:0000256" key="2">
    <source>
        <dbReference type="ARBA" id="ARBA00022723"/>
    </source>
</evidence>
<comment type="catalytic activity">
    <reaction evidence="7">
        <text>4-(phosphooxy)-L-threonine + NAD(+) = 3-amino-2-oxopropyl phosphate + CO2 + NADH</text>
        <dbReference type="Rhea" id="RHEA:32275"/>
        <dbReference type="ChEBI" id="CHEBI:16526"/>
        <dbReference type="ChEBI" id="CHEBI:57279"/>
        <dbReference type="ChEBI" id="CHEBI:57540"/>
        <dbReference type="ChEBI" id="CHEBI:57945"/>
        <dbReference type="ChEBI" id="CHEBI:58452"/>
        <dbReference type="EC" id="1.1.1.262"/>
    </reaction>
</comment>